<dbReference type="AlphaFoldDB" id="G0R6C8"/>
<dbReference type="InterPro" id="IPR023179">
    <property type="entry name" value="GTP-bd_ortho_bundle_sf"/>
</dbReference>
<protein>
    <recommendedName>
        <fullName evidence="3">Mitochondrial GTPase 1</fullName>
    </recommendedName>
</protein>
<dbReference type="OMA" id="GVLWPKF"/>
<dbReference type="eggNOG" id="KOG2485">
    <property type="taxonomic scope" value="Eukaryota"/>
</dbReference>
<organism evidence="6 7">
    <name type="scientific">Ichthyophthirius multifiliis</name>
    <name type="common">White spot disease agent</name>
    <name type="synonym">Ich</name>
    <dbReference type="NCBI Taxonomy" id="5932"/>
    <lineage>
        <taxon>Eukaryota</taxon>
        <taxon>Sar</taxon>
        <taxon>Alveolata</taxon>
        <taxon>Ciliophora</taxon>
        <taxon>Intramacronucleata</taxon>
        <taxon>Oligohymenophorea</taxon>
        <taxon>Hymenostomatida</taxon>
        <taxon>Ophryoglenina</taxon>
        <taxon>Ichthyophthirius</taxon>
    </lineage>
</organism>
<dbReference type="OrthoDB" id="269151at2759"/>
<name>G0R6C8_ICHMU</name>
<dbReference type="SUPFAM" id="SSF52540">
    <property type="entry name" value="P-loop containing nucleoside triphosphate hydrolases"/>
    <property type="match status" value="1"/>
</dbReference>
<evidence type="ECO:0000313" key="6">
    <source>
        <dbReference type="EMBL" id="EGR26973.1"/>
    </source>
</evidence>
<evidence type="ECO:0000256" key="4">
    <source>
        <dbReference type="PIRSR" id="PIRSR006230-1"/>
    </source>
</evidence>
<reference evidence="6 7" key="1">
    <citation type="submission" date="2011-07" db="EMBL/GenBank/DDBJ databases">
        <authorList>
            <person name="Coyne R."/>
            <person name="Brami D."/>
            <person name="Johnson J."/>
            <person name="Hostetler J."/>
            <person name="Hannick L."/>
            <person name="Clark T."/>
            <person name="Cassidy-Hanley D."/>
            <person name="Inman J."/>
        </authorList>
    </citation>
    <scope>NUCLEOTIDE SEQUENCE [LARGE SCALE GENOMIC DNA]</scope>
    <source>
        <strain evidence="6 7">G5</strain>
    </source>
</reference>
<keyword evidence="3" id="KW-0496">Mitochondrion</keyword>
<feature type="binding site" evidence="4">
    <location>
        <position position="186"/>
    </location>
    <ligand>
        <name>GTP</name>
        <dbReference type="ChEBI" id="CHEBI:37565"/>
    </ligand>
</feature>
<dbReference type="InterPro" id="IPR027417">
    <property type="entry name" value="P-loop_NTPase"/>
</dbReference>
<sequence>MRNIVDQAPKLGEKISWFPGHMYRALRLMRDKQENIDYFIEIRDSRIPISSRNQEFDDLCQFYNKKKIIVFNKYDLSNQRVINNLVEKYTKVGIDCFSVSALKGTNMPNVNEQILKRIQGKYSTVGIWLMICGMPNVGKSTIINQLRTLIRQKSINKSEATPCTTKSIVGVKISQDPLIYLVDTPGVMIPNIQDDEVFTYKLKSLKLSLVGCIKDVIPGKEIILDYLVYVLNKYKIQKYKEYYGIKQEIKCGDDLFCFIRDKYRHYNYQTTYDMIIDDFRQGKLGKFTMDIIDF</sequence>
<dbReference type="Pfam" id="PF01926">
    <property type="entry name" value="MMR_HSR1"/>
    <property type="match status" value="1"/>
</dbReference>
<dbReference type="GO" id="GO:0032543">
    <property type="term" value="P:mitochondrial translation"/>
    <property type="evidence" value="ECO:0007669"/>
    <property type="project" value="TreeGrafter"/>
</dbReference>
<keyword evidence="1 3" id="KW-0547">Nucleotide-binding</keyword>
<dbReference type="STRING" id="857967.G0R6C8"/>
<proteinExistence type="inferred from homology"/>
<feature type="domain" description="G" evidence="5">
    <location>
        <begin position="130"/>
        <end position="200"/>
    </location>
</feature>
<dbReference type="GO" id="GO:0005525">
    <property type="term" value="F:GTP binding"/>
    <property type="evidence" value="ECO:0007669"/>
    <property type="project" value="UniProtKB-KW"/>
</dbReference>
<comment type="similarity">
    <text evidence="3">Belongs to the TRAFAC class YlqF/YawG GTPase family. MTG1 subfamily.</text>
</comment>
<dbReference type="PANTHER" id="PTHR45782">
    <property type="entry name" value="MITOCHONDRIAL RIBOSOME-ASSOCIATED GTPASE 1"/>
    <property type="match status" value="1"/>
</dbReference>
<accession>G0R6C8</accession>
<dbReference type="InterPro" id="IPR006073">
    <property type="entry name" value="GTP-bd"/>
</dbReference>
<dbReference type="GO" id="GO:0005743">
    <property type="term" value="C:mitochondrial inner membrane"/>
    <property type="evidence" value="ECO:0007669"/>
    <property type="project" value="UniProtKB-SubCell"/>
</dbReference>
<evidence type="ECO:0000256" key="2">
    <source>
        <dbReference type="ARBA" id="ARBA00023134"/>
    </source>
</evidence>
<evidence type="ECO:0000313" key="7">
    <source>
        <dbReference type="Proteomes" id="UP000008983"/>
    </source>
</evidence>
<dbReference type="CDD" id="cd01856">
    <property type="entry name" value="YlqF"/>
    <property type="match status" value="1"/>
</dbReference>
<dbReference type="RefSeq" id="XP_004023857.1">
    <property type="nucleotide sequence ID" value="XM_004023808.1"/>
</dbReference>
<dbReference type="FunCoup" id="G0R6C8">
    <property type="interactions" value="246"/>
</dbReference>
<dbReference type="InterPro" id="IPR016478">
    <property type="entry name" value="GTPase_MTG1"/>
</dbReference>
<dbReference type="Gene3D" id="3.40.50.300">
    <property type="entry name" value="P-loop containing nucleotide triphosphate hydrolases"/>
    <property type="match status" value="1"/>
</dbReference>
<dbReference type="PIRSF" id="PIRSF006230">
    <property type="entry name" value="MG442"/>
    <property type="match status" value="1"/>
</dbReference>
<comment type="subcellular location">
    <subcellularLocation>
        <location evidence="3">Mitochondrion inner membrane</location>
        <topology evidence="3">Peripheral membrane protein</topology>
    </subcellularLocation>
</comment>
<evidence type="ECO:0000259" key="5">
    <source>
        <dbReference type="Pfam" id="PF01926"/>
    </source>
</evidence>
<dbReference type="Gene3D" id="1.10.1580.10">
    <property type="match status" value="1"/>
</dbReference>
<dbReference type="GO" id="GO:0003924">
    <property type="term" value="F:GTPase activity"/>
    <property type="evidence" value="ECO:0007669"/>
    <property type="project" value="TreeGrafter"/>
</dbReference>
<dbReference type="InParanoid" id="G0R6C8"/>
<dbReference type="GeneID" id="14903039"/>
<keyword evidence="7" id="KW-1185">Reference proteome</keyword>
<dbReference type="PANTHER" id="PTHR45782:SF4">
    <property type="entry name" value="MITOCHONDRIAL RIBOSOME-ASSOCIATED GTPASE 1"/>
    <property type="match status" value="1"/>
</dbReference>
<dbReference type="EMBL" id="GL984395">
    <property type="protein sequence ID" value="EGR26973.1"/>
    <property type="molecule type" value="Genomic_DNA"/>
</dbReference>
<keyword evidence="2 3" id="KW-0342">GTP-binding</keyword>
<evidence type="ECO:0000256" key="1">
    <source>
        <dbReference type="ARBA" id="ARBA00022741"/>
    </source>
</evidence>
<gene>
    <name evidence="6" type="ORF">IMG5_203720</name>
</gene>
<dbReference type="Proteomes" id="UP000008983">
    <property type="component" value="Unassembled WGS sequence"/>
</dbReference>
<feature type="binding site" evidence="4">
    <location>
        <begin position="136"/>
        <end position="141"/>
    </location>
    <ligand>
        <name>GTP</name>
        <dbReference type="ChEBI" id="CHEBI:37565"/>
    </ligand>
</feature>
<evidence type="ECO:0000256" key="3">
    <source>
        <dbReference type="PIRNR" id="PIRNR006230"/>
    </source>
</evidence>
<feature type="binding site" evidence="4">
    <location>
        <begin position="72"/>
        <end position="75"/>
    </location>
    <ligand>
        <name>GTP</name>
        <dbReference type="ChEBI" id="CHEBI:37565"/>
    </ligand>
</feature>